<keyword evidence="4" id="KW-1185">Reference proteome</keyword>
<feature type="active site" description="Proton donor" evidence="1">
    <location>
        <position position="68"/>
    </location>
</feature>
<dbReference type="GO" id="GO:0004113">
    <property type="term" value="F:2',3'-cyclic-nucleotide 3'-phosphodiesterase activity"/>
    <property type="evidence" value="ECO:0007669"/>
    <property type="project" value="TreeGrafter"/>
</dbReference>
<evidence type="ECO:0008006" key="5">
    <source>
        <dbReference type="Google" id="ProtNLM"/>
    </source>
</evidence>
<feature type="binding site" evidence="2">
    <location>
        <position position="39"/>
    </location>
    <ligand>
        <name>Fe cation</name>
        <dbReference type="ChEBI" id="CHEBI:24875"/>
        <label>2</label>
    </ligand>
</feature>
<dbReference type="OrthoDB" id="9801109at2"/>
<protein>
    <recommendedName>
        <fullName evidence="5">TIGR00282 family metallophosphoesterase</fullName>
    </recommendedName>
</protein>
<evidence type="ECO:0000313" key="3">
    <source>
        <dbReference type="EMBL" id="TDW24660.1"/>
    </source>
</evidence>
<feature type="binding site" evidence="2">
    <location>
        <position position="8"/>
    </location>
    <ligand>
        <name>Fe cation</name>
        <dbReference type="ChEBI" id="CHEBI:24875"/>
        <label>1</label>
    </ligand>
</feature>
<comment type="caution">
    <text evidence="3">The sequence shown here is derived from an EMBL/GenBank/DDBJ whole genome shotgun (WGS) entry which is preliminary data.</text>
</comment>
<dbReference type="Gene3D" id="3.60.21.10">
    <property type="match status" value="1"/>
</dbReference>
<dbReference type="InterPro" id="IPR029052">
    <property type="entry name" value="Metallo-depent_PP-like"/>
</dbReference>
<gene>
    <name evidence="3" type="ORF">EDD63_10813</name>
</gene>
<dbReference type="PANTHER" id="PTHR36303">
    <property type="entry name" value="2',3'-CYCLIC-NUCLEOTIDE 2'-PHOSPHODIESTERASE"/>
    <property type="match status" value="1"/>
</dbReference>
<feature type="binding site" evidence="2">
    <location>
        <position position="67"/>
    </location>
    <ligand>
        <name>Fe cation</name>
        <dbReference type="ChEBI" id="CHEBI:24875"/>
        <label>2</label>
    </ligand>
</feature>
<evidence type="ECO:0000256" key="2">
    <source>
        <dbReference type="PIRSR" id="PIRSR004789-51"/>
    </source>
</evidence>
<evidence type="ECO:0000313" key="4">
    <source>
        <dbReference type="Proteomes" id="UP000294743"/>
    </source>
</evidence>
<keyword evidence="2" id="KW-0479">Metal-binding</keyword>
<dbReference type="Proteomes" id="UP000294743">
    <property type="component" value="Unassembled WGS sequence"/>
</dbReference>
<organism evidence="3 4">
    <name type="scientific">Breznakia blatticola</name>
    <dbReference type="NCBI Taxonomy" id="1754012"/>
    <lineage>
        <taxon>Bacteria</taxon>
        <taxon>Bacillati</taxon>
        <taxon>Bacillota</taxon>
        <taxon>Erysipelotrichia</taxon>
        <taxon>Erysipelotrichales</taxon>
        <taxon>Erysipelotrichaceae</taxon>
        <taxon>Breznakia</taxon>
    </lineage>
</organism>
<proteinExistence type="predicted"/>
<dbReference type="InterPro" id="IPR005235">
    <property type="entry name" value="YmdB-like"/>
</dbReference>
<feature type="binding site" evidence="2">
    <location>
        <position position="174"/>
    </location>
    <ligand>
        <name>Fe cation</name>
        <dbReference type="ChEBI" id="CHEBI:24875"/>
        <label>2</label>
    </ligand>
</feature>
<sequence>MRILFVGDIVGSVGRNMVINNVARLKDELQLDLVVANGENSAHGKGITRKIYHALLNAGVDVITMGNHTYSKDPIFQFIDEAEQLVVPMNLNPDDRGQHYKVVEVNGYKVCICNVMGEVFMIEVNSSPFDCMKEILRNVEADFYFCDFHAEATSEKLAFAYYFKDEIHAVIGTHTHVQTADNRIIGKCAYISDAGMCGAYESIIGRDVTEVLTRFTTDEKTRFTVAEGEGMLNAVVIEFDEAQKCATSIKRLQILPEKGEIYSE</sequence>
<dbReference type="RefSeq" id="WP_134168590.1">
    <property type="nucleotide sequence ID" value="NZ_SODD01000008.1"/>
</dbReference>
<name>A0A4R8A8J9_9FIRM</name>
<dbReference type="EMBL" id="SODD01000008">
    <property type="protein sequence ID" value="TDW24660.1"/>
    <property type="molecule type" value="Genomic_DNA"/>
</dbReference>
<accession>A0A4R8A8J9</accession>
<evidence type="ECO:0000256" key="1">
    <source>
        <dbReference type="PIRSR" id="PIRSR004789-50"/>
    </source>
</evidence>
<dbReference type="SUPFAM" id="SSF56300">
    <property type="entry name" value="Metallo-dependent phosphatases"/>
    <property type="match status" value="1"/>
</dbReference>
<dbReference type="AlphaFoldDB" id="A0A4R8A8J9"/>
<feature type="binding site" evidence="2">
    <location>
        <position position="176"/>
    </location>
    <ligand>
        <name>Fe cation</name>
        <dbReference type="ChEBI" id="CHEBI:24875"/>
        <label>1</label>
    </ligand>
</feature>
<reference evidence="3 4" key="1">
    <citation type="submission" date="2019-03" db="EMBL/GenBank/DDBJ databases">
        <title>Genomic Encyclopedia of Type Strains, Phase IV (KMG-IV): sequencing the most valuable type-strain genomes for metagenomic binning, comparative biology and taxonomic classification.</title>
        <authorList>
            <person name="Goeker M."/>
        </authorList>
    </citation>
    <scope>NUCLEOTIDE SEQUENCE [LARGE SCALE GENOMIC DNA]</scope>
    <source>
        <strain evidence="3 4">DSM 28867</strain>
    </source>
</reference>
<feature type="binding site" evidence="2">
    <location>
        <position position="149"/>
    </location>
    <ligand>
        <name>Fe cation</name>
        <dbReference type="ChEBI" id="CHEBI:24875"/>
        <label>2</label>
    </ligand>
</feature>
<feature type="binding site" evidence="2">
    <location>
        <position position="40"/>
    </location>
    <ligand>
        <name>Fe cation</name>
        <dbReference type="ChEBI" id="CHEBI:24875"/>
        <label>1</label>
    </ligand>
</feature>
<feature type="binding site" evidence="2">
    <location>
        <position position="39"/>
    </location>
    <ligand>
        <name>Fe cation</name>
        <dbReference type="ChEBI" id="CHEBI:24875"/>
        <label>1</label>
    </ligand>
</feature>
<dbReference type="PIRSF" id="PIRSF004789">
    <property type="entry name" value="DR1281"/>
    <property type="match status" value="1"/>
</dbReference>
<dbReference type="GO" id="GO:0046872">
    <property type="term" value="F:metal ion binding"/>
    <property type="evidence" value="ECO:0007669"/>
    <property type="project" value="UniProtKB-KW"/>
</dbReference>
<dbReference type="NCBIfam" id="TIGR00282">
    <property type="entry name" value="TIGR00282 family metallophosphoesterase"/>
    <property type="match status" value="1"/>
</dbReference>
<dbReference type="Pfam" id="PF13277">
    <property type="entry name" value="YmdB"/>
    <property type="match status" value="1"/>
</dbReference>
<dbReference type="PANTHER" id="PTHR36303:SF1">
    <property type="entry name" value="2',3'-CYCLIC-NUCLEOTIDE 2'-PHOSPHODIESTERASE"/>
    <property type="match status" value="1"/>
</dbReference>